<dbReference type="OrthoDB" id="2293521at2"/>
<dbReference type="PANTHER" id="PTHR33606">
    <property type="entry name" value="PROTEIN YCII"/>
    <property type="match status" value="1"/>
</dbReference>
<name>A0A154L8I6_9PROT</name>
<dbReference type="RefSeq" id="WP_062950426.1">
    <property type="nucleotide sequence ID" value="NZ_LPVY01000005.1"/>
</dbReference>
<dbReference type="AlphaFoldDB" id="A0A154L8I6"/>
<dbReference type="InterPro" id="IPR005545">
    <property type="entry name" value="YCII"/>
</dbReference>
<organism evidence="3 4">
    <name type="scientific">Thalassospira lucentensis</name>
    <dbReference type="NCBI Taxonomy" id="168935"/>
    <lineage>
        <taxon>Bacteria</taxon>
        <taxon>Pseudomonadati</taxon>
        <taxon>Pseudomonadota</taxon>
        <taxon>Alphaproteobacteria</taxon>
        <taxon>Rhodospirillales</taxon>
        <taxon>Thalassospiraceae</taxon>
        <taxon>Thalassospira</taxon>
    </lineage>
</organism>
<accession>A0A154L8I6</accession>
<feature type="domain" description="YCII-related" evidence="2">
    <location>
        <begin position="1"/>
        <end position="89"/>
    </location>
</feature>
<dbReference type="Proteomes" id="UP000076335">
    <property type="component" value="Unassembled WGS sequence"/>
</dbReference>
<dbReference type="PANTHER" id="PTHR33606:SF3">
    <property type="entry name" value="PROTEIN YCII"/>
    <property type="match status" value="1"/>
</dbReference>
<proteinExistence type="inferred from homology"/>
<dbReference type="Pfam" id="PF03795">
    <property type="entry name" value="YCII"/>
    <property type="match status" value="1"/>
</dbReference>
<dbReference type="SUPFAM" id="SSF54909">
    <property type="entry name" value="Dimeric alpha+beta barrel"/>
    <property type="match status" value="1"/>
</dbReference>
<evidence type="ECO:0000256" key="1">
    <source>
        <dbReference type="ARBA" id="ARBA00007689"/>
    </source>
</evidence>
<evidence type="ECO:0000313" key="4">
    <source>
        <dbReference type="Proteomes" id="UP000076335"/>
    </source>
</evidence>
<comment type="caution">
    <text evidence="3">The sequence shown here is derived from an EMBL/GenBank/DDBJ whole genome shotgun (WGS) entry which is preliminary data.</text>
</comment>
<evidence type="ECO:0000259" key="2">
    <source>
        <dbReference type="Pfam" id="PF03795"/>
    </source>
</evidence>
<gene>
    <name evidence="3" type="ORF">AUP42_15740</name>
</gene>
<dbReference type="EMBL" id="LPVY01000005">
    <property type="protein sequence ID" value="KZB66970.1"/>
    <property type="molecule type" value="Genomic_DNA"/>
</dbReference>
<dbReference type="InterPro" id="IPR051807">
    <property type="entry name" value="Sec-metab_biosynth-assoc"/>
</dbReference>
<dbReference type="Gene3D" id="3.30.70.1060">
    <property type="entry name" value="Dimeric alpha+beta barrel"/>
    <property type="match status" value="1"/>
</dbReference>
<evidence type="ECO:0000313" key="3">
    <source>
        <dbReference type="EMBL" id="KZB66970.1"/>
    </source>
</evidence>
<sequence length="92" mass="10245">MHFYIRCVDKPGHLAVRKANRDAHLAYIKDGFADRIVAAGPTLDPDLEGMNGSVFIIEFDTQAEAEEFAANDPYGKAGLFESVIIRPFKKVF</sequence>
<comment type="similarity">
    <text evidence="1">Belongs to the YciI family.</text>
</comment>
<reference evidence="3 4" key="1">
    <citation type="submission" date="2015-12" db="EMBL/GenBank/DDBJ databases">
        <title>Genome sequence of Thalassospira lucentensis MCCC 1A02072.</title>
        <authorList>
            <person name="Lu L."/>
            <person name="Lai Q."/>
            <person name="Shao Z."/>
            <person name="Qian P."/>
        </authorList>
    </citation>
    <scope>NUCLEOTIDE SEQUENCE [LARGE SCALE GENOMIC DNA]</scope>
    <source>
        <strain evidence="3 4">MCCC 1A02072</strain>
    </source>
</reference>
<dbReference type="InterPro" id="IPR011008">
    <property type="entry name" value="Dimeric_a/b-barrel"/>
</dbReference>
<protein>
    <recommendedName>
        <fullName evidence="2">YCII-related domain-containing protein</fullName>
    </recommendedName>
</protein>